<comment type="caution">
    <text evidence="6">The sequence shown here is derived from an EMBL/GenBank/DDBJ whole genome shotgun (WGS) entry which is preliminary data.</text>
</comment>
<feature type="region of interest" description="Disordered" evidence="5">
    <location>
        <begin position="1"/>
        <end position="38"/>
    </location>
</feature>
<dbReference type="OrthoDB" id="9971592at2759"/>
<accession>A0A0N1P3M1</accession>
<dbReference type="InterPro" id="IPR009069">
    <property type="entry name" value="Cys_alpha_HP_mot_SF"/>
</dbReference>
<comment type="subcellular location">
    <subcellularLocation>
        <location evidence="2">Mitochondrion intermembrane space</location>
    </subcellularLocation>
</comment>
<dbReference type="RefSeq" id="XP_018005407.1">
    <property type="nucleotide sequence ID" value="XM_018144761.1"/>
</dbReference>
<comment type="function">
    <text evidence="1">Required for the assembly of cytochrome c oxidase.</text>
</comment>
<protein>
    <submittedName>
        <fullName evidence="6">Cytochrome c oxidase-assembly factor cox-23, mitochondrial</fullName>
    </submittedName>
</protein>
<dbReference type="AlphaFoldDB" id="A0A0N1P3M1"/>
<evidence type="ECO:0000256" key="4">
    <source>
        <dbReference type="ARBA" id="ARBA00023157"/>
    </source>
</evidence>
<dbReference type="InterPro" id="IPR051040">
    <property type="entry name" value="COX23"/>
</dbReference>
<dbReference type="Proteomes" id="UP000038010">
    <property type="component" value="Unassembled WGS sequence"/>
</dbReference>
<keyword evidence="4" id="KW-1015">Disulfide bond</keyword>
<dbReference type="STRING" id="1664694.A0A0N1P3M1"/>
<evidence type="ECO:0000256" key="1">
    <source>
        <dbReference type="ARBA" id="ARBA00003875"/>
    </source>
</evidence>
<sequence length="107" mass="12305">MASQIDAKTARLPVSRPDNHSNPDDPKQAWNADSASKFNNKSHSKYYDPCQDFANKSIRCLHRNGGDKDMCQDYFQAYRDCKKEWTTRRRFGVLREAGTETEEGKDG</sequence>
<feature type="compositionally biased region" description="Basic and acidic residues" evidence="5">
    <location>
        <begin position="17"/>
        <end position="27"/>
    </location>
</feature>
<dbReference type="EMBL" id="LFJN01000001">
    <property type="protein sequence ID" value="KPI45444.1"/>
    <property type="molecule type" value="Genomic_DNA"/>
</dbReference>
<evidence type="ECO:0000313" key="6">
    <source>
        <dbReference type="EMBL" id="KPI45444.1"/>
    </source>
</evidence>
<dbReference type="Gene3D" id="1.10.287.1130">
    <property type="entry name" value="CytochromE C oxidase copper chaperone"/>
    <property type="match status" value="1"/>
</dbReference>
<evidence type="ECO:0000256" key="5">
    <source>
        <dbReference type="SAM" id="MobiDB-lite"/>
    </source>
</evidence>
<dbReference type="VEuPathDB" id="FungiDB:AB675_460"/>
<dbReference type="PANTHER" id="PTHR46811">
    <property type="entry name" value="COILED-COIL-HELIX-COILED-COIL-HELIX DOMAIN-CONTAINING PROTEIN 7"/>
    <property type="match status" value="1"/>
</dbReference>
<dbReference type="PANTHER" id="PTHR46811:SF1">
    <property type="entry name" value="COILED-COIL-HELIX-COILED-COIL-HELIX DOMAIN-CONTAINING PROTEIN 7"/>
    <property type="match status" value="1"/>
</dbReference>
<keyword evidence="3" id="KW-0496">Mitochondrion</keyword>
<reference evidence="6 7" key="1">
    <citation type="submission" date="2015-06" db="EMBL/GenBank/DDBJ databases">
        <title>Draft genome of the ant-associated black yeast Phialophora attae CBS 131958.</title>
        <authorList>
            <person name="Moreno L.F."/>
            <person name="Stielow B.J."/>
            <person name="de Hoog S."/>
            <person name="Vicente V.A."/>
            <person name="Weiss V.A."/>
            <person name="de Vries M."/>
            <person name="Cruz L.M."/>
            <person name="Souza E.M."/>
        </authorList>
    </citation>
    <scope>NUCLEOTIDE SEQUENCE [LARGE SCALE GENOMIC DNA]</scope>
    <source>
        <strain evidence="6 7">CBS 131958</strain>
    </source>
</reference>
<gene>
    <name evidence="6" type="ORF">AB675_460</name>
</gene>
<keyword evidence="7" id="KW-1185">Reference proteome</keyword>
<evidence type="ECO:0000313" key="7">
    <source>
        <dbReference type="Proteomes" id="UP000038010"/>
    </source>
</evidence>
<dbReference type="GO" id="GO:0033108">
    <property type="term" value="P:mitochondrial respiratory chain complex assembly"/>
    <property type="evidence" value="ECO:0007669"/>
    <property type="project" value="TreeGrafter"/>
</dbReference>
<dbReference type="GO" id="GO:0005758">
    <property type="term" value="C:mitochondrial intermembrane space"/>
    <property type="evidence" value="ECO:0007669"/>
    <property type="project" value="UniProtKB-SubCell"/>
</dbReference>
<dbReference type="SUPFAM" id="SSF47072">
    <property type="entry name" value="Cysteine alpha-hairpin motif"/>
    <property type="match status" value="1"/>
</dbReference>
<organism evidence="6 7">
    <name type="scientific">Cyphellophora attinorum</name>
    <dbReference type="NCBI Taxonomy" id="1664694"/>
    <lineage>
        <taxon>Eukaryota</taxon>
        <taxon>Fungi</taxon>
        <taxon>Dikarya</taxon>
        <taxon>Ascomycota</taxon>
        <taxon>Pezizomycotina</taxon>
        <taxon>Eurotiomycetes</taxon>
        <taxon>Chaetothyriomycetidae</taxon>
        <taxon>Chaetothyriales</taxon>
        <taxon>Cyphellophoraceae</taxon>
        <taxon>Cyphellophora</taxon>
    </lineage>
</organism>
<evidence type="ECO:0000256" key="2">
    <source>
        <dbReference type="ARBA" id="ARBA00004569"/>
    </source>
</evidence>
<dbReference type="PROSITE" id="PS51808">
    <property type="entry name" value="CHCH"/>
    <property type="match status" value="1"/>
</dbReference>
<proteinExistence type="predicted"/>
<dbReference type="GeneID" id="28736630"/>
<evidence type="ECO:0000256" key="3">
    <source>
        <dbReference type="ARBA" id="ARBA00023128"/>
    </source>
</evidence>
<name>A0A0N1P3M1_9EURO</name>